<dbReference type="InParanoid" id="D5GFR8"/>
<protein>
    <submittedName>
        <fullName evidence="2">(Perigord truffle) hypothetical protein</fullName>
    </submittedName>
</protein>
<dbReference type="GO" id="GO:0016740">
    <property type="term" value="F:transferase activity"/>
    <property type="evidence" value="ECO:0007669"/>
    <property type="project" value="UniProtKB-KW"/>
</dbReference>
<name>D5GFR8_TUBMM</name>
<organism evidence="2 3">
    <name type="scientific">Tuber melanosporum (strain Mel28)</name>
    <name type="common">Perigord black truffle</name>
    <dbReference type="NCBI Taxonomy" id="656061"/>
    <lineage>
        <taxon>Eukaryota</taxon>
        <taxon>Fungi</taxon>
        <taxon>Dikarya</taxon>
        <taxon>Ascomycota</taxon>
        <taxon>Pezizomycotina</taxon>
        <taxon>Pezizomycetes</taxon>
        <taxon>Pezizales</taxon>
        <taxon>Tuberaceae</taxon>
        <taxon>Tuber</taxon>
    </lineage>
</organism>
<dbReference type="GeneID" id="9187251"/>
<dbReference type="Proteomes" id="UP000006911">
    <property type="component" value="Unassembled WGS sequence"/>
</dbReference>
<dbReference type="RefSeq" id="XP_002839170.1">
    <property type="nucleotide sequence ID" value="XM_002839124.1"/>
</dbReference>
<sequence>MSITYGSISSDGSTKSEKIIKDVTEVTTSCTYYPQRVFCLRPSSQSRRSLLWRRLPVEDIRSRGLIQGDSVFAGHPLGENSALAGLAEVMPIEFWSPSSSTVV</sequence>
<dbReference type="AlphaFoldDB" id="D5GFR8"/>
<dbReference type="EMBL" id="FN430220">
    <property type="protein sequence ID" value="CAZ83361.1"/>
    <property type="molecule type" value="Genomic_DNA"/>
</dbReference>
<keyword evidence="3" id="KW-1185">Reference proteome</keyword>
<keyword evidence="1" id="KW-0808">Transferase</keyword>
<reference evidence="2 3" key="1">
    <citation type="journal article" date="2010" name="Nature">
        <title>Perigord black truffle genome uncovers evolutionary origins and mechanisms of symbiosis.</title>
        <authorList>
            <person name="Martin F."/>
            <person name="Kohler A."/>
            <person name="Murat C."/>
            <person name="Balestrini R."/>
            <person name="Coutinho P.M."/>
            <person name="Jaillon O."/>
            <person name="Montanini B."/>
            <person name="Morin E."/>
            <person name="Noel B."/>
            <person name="Percudani R."/>
            <person name="Porcel B."/>
            <person name="Rubini A."/>
            <person name="Amicucci A."/>
            <person name="Amselem J."/>
            <person name="Anthouard V."/>
            <person name="Arcioni S."/>
            <person name="Artiguenave F."/>
            <person name="Aury J.M."/>
            <person name="Ballario P."/>
            <person name="Bolchi A."/>
            <person name="Brenna A."/>
            <person name="Brun A."/>
            <person name="Buee M."/>
            <person name="Cantarel B."/>
            <person name="Chevalier G."/>
            <person name="Couloux A."/>
            <person name="Da Silva C."/>
            <person name="Denoeud F."/>
            <person name="Duplessis S."/>
            <person name="Ghignone S."/>
            <person name="Hilselberger B."/>
            <person name="Iotti M."/>
            <person name="Marcais B."/>
            <person name="Mello A."/>
            <person name="Miranda M."/>
            <person name="Pacioni G."/>
            <person name="Quesneville H."/>
            <person name="Riccioni C."/>
            <person name="Ruotolo R."/>
            <person name="Splivallo R."/>
            <person name="Stocchi V."/>
            <person name="Tisserant E."/>
            <person name="Viscomi A.R."/>
            <person name="Zambonelli A."/>
            <person name="Zampieri E."/>
            <person name="Henrissat B."/>
            <person name="Lebrun M.H."/>
            <person name="Paolocci F."/>
            <person name="Bonfante P."/>
            <person name="Ottonello S."/>
            <person name="Wincker P."/>
        </authorList>
    </citation>
    <scope>NUCLEOTIDE SEQUENCE [LARGE SCALE GENOMIC DNA]</scope>
    <source>
        <strain evidence="2 3">Mel28</strain>
    </source>
</reference>
<dbReference type="KEGG" id="tml:GSTUM_00007040001"/>
<accession>D5GFR8</accession>
<evidence type="ECO:0000256" key="1">
    <source>
        <dbReference type="ARBA" id="ARBA00022679"/>
    </source>
</evidence>
<evidence type="ECO:0000313" key="2">
    <source>
        <dbReference type="EMBL" id="CAZ83361.1"/>
    </source>
</evidence>
<dbReference type="STRING" id="656061.D5GFR8"/>
<evidence type="ECO:0000313" key="3">
    <source>
        <dbReference type="Proteomes" id="UP000006911"/>
    </source>
</evidence>
<dbReference type="InterPro" id="IPR050830">
    <property type="entry name" value="Fungal_FAS"/>
</dbReference>
<dbReference type="PANTHER" id="PTHR10982:SF21">
    <property type="entry name" value="FATTY ACID SYNTHASE SUBUNIT BETA"/>
    <property type="match status" value="1"/>
</dbReference>
<dbReference type="Gene3D" id="6.10.60.10">
    <property type="match status" value="1"/>
</dbReference>
<dbReference type="HOGENOM" id="CLU_2265676_0_0_1"/>
<proteinExistence type="predicted"/>
<gene>
    <name evidence="2" type="ORF">GSTUM_00007040001</name>
</gene>
<dbReference type="PANTHER" id="PTHR10982">
    <property type="entry name" value="MALONYL COA-ACYL CARRIER PROTEIN TRANSACYLASE"/>
    <property type="match status" value="1"/>
</dbReference>